<proteinExistence type="inferred from homology"/>
<dbReference type="VEuPathDB" id="VectorBase:CSON014408"/>
<sequence>MKFRSLFETVTLGVIEVIDVASTDDSSSPLITTADLDQRASLCLQLYQNVQIKHGDCEAYFDKILCWPPTPNNTLAVLPCPDEFAGIQYDTTKNATRLCTSNGWAEIANYAGCQHVPANTTQPPEVEMVELPTYVYYTGYTISLLALLLAVVVFINFKDLRCLRNTIHANLFVTYIMTSFLWILTLSLQMVTHVGSVGCIFLTILFQYFSLTNFCWMLVEGLYLYMLVVETFSGDNLRFGMYAFIGWGCPAIFVLCWAIARAVVGDDDIDDEFQMKKLEIECSWMREKQIDWIIHGPALAVLAINFVFLIRIMWVVYKVLITKLRSANTAETRQYRKASKALLVLIPLLGITYLVVMTGPTDGVMRSIFDVCRAFLLSTQGFSVSLFFCFLNSEVRQALRHKFVRCTISRDYSPRSRTESIRLTDLPFAHTTNTDTRRYKAKCINNNIKMKKIR</sequence>
<evidence type="ECO:0000256" key="1">
    <source>
        <dbReference type="ARBA" id="ARBA00004651"/>
    </source>
</evidence>
<evidence type="ECO:0000259" key="14">
    <source>
        <dbReference type="PROSITE" id="PS50227"/>
    </source>
</evidence>
<dbReference type="InterPro" id="IPR002001">
    <property type="entry name" value="GPCR_2_diuretic_rcpt"/>
</dbReference>
<dbReference type="PRINTS" id="PR00249">
    <property type="entry name" value="GPCRSECRETIN"/>
</dbReference>
<dbReference type="Gene3D" id="4.10.1240.10">
    <property type="entry name" value="GPCR, family 2, extracellular hormone receptor domain"/>
    <property type="match status" value="1"/>
</dbReference>
<dbReference type="InterPro" id="IPR017983">
    <property type="entry name" value="GPCR_2_secretin-like_CS"/>
</dbReference>
<dbReference type="InterPro" id="IPR050332">
    <property type="entry name" value="GPCR_2"/>
</dbReference>
<dbReference type="GO" id="GO:0008528">
    <property type="term" value="F:G protein-coupled peptide receptor activity"/>
    <property type="evidence" value="ECO:0007669"/>
    <property type="project" value="TreeGrafter"/>
</dbReference>
<evidence type="ECO:0000313" key="17">
    <source>
        <dbReference type="EMBL" id="SSX17458.1"/>
    </source>
</evidence>
<comment type="subcellular location">
    <subcellularLocation>
        <location evidence="1">Cell membrane</location>
        <topology evidence="1">Multi-pass membrane protein</topology>
    </subcellularLocation>
</comment>
<reference evidence="17" key="2">
    <citation type="submission" date="2018-07" db="EMBL/GenBank/DDBJ databases">
        <authorList>
            <person name="Quirk P.G."/>
            <person name="Krulwich T.A."/>
        </authorList>
    </citation>
    <scope>NUCLEOTIDE SEQUENCE</scope>
</reference>
<dbReference type="FunFam" id="1.20.1070.10:FF:000155">
    <property type="entry name" value="diuretic hormone receptor isoform X1"/>
    <property type="match status" value="1"/>
</dbReference>
<organism evidence="17">
    <name type="scientific">Culicoides sonorensis</name>
    <name type="common">Biting midge</name>
    <dbReference type="NCBI Taxonomy" id="179676"/>
    <lineage>
        <taxon>Eukaryota</taxon>
        <taxon>Metazoa</taxon>
        <taxon>Ecdysozoa</taxon>
        <taxon>Arthropoda</taxon>
        <taxon>Hexapoda</taxon>
        <taxon>Insecta</taxon>
        <taxon>Pterygota</taxon>
        <taxon>Neoptera</taxon>
        <taxon>Endopterygota</taxon>
        <taxon>Diptera</taxon>
        <taxon>Nematocera</taxon>
        <taxon>Chironomoidea</taxon>
        <taxon>Ceratopogonidae</taxon>
        <taxon>Ceratopogoninae</taxon>
        <taxon>Culicoides</taxon>
        <taxon>Monoculicoides</taxon>
    </lineage>
</organism>
<keyword evidence="9" id="KW-0325">Glycoprotein</keyword>
<evidence type="ECO:0000256" key="4">
    <source>
        <dbReference type="ARBA" id="ARBA00022692"/>
    </source>
</evidence>
<feature type="transmembrane region" description="Helical" evidence="13">
    <location>
        <begin position="368"/>
        <end position="391"/>
    </location>
</feature>
<comment type="similarity">
    <text evidence="2">Belongs to the G-protein coupled receptor 2 family.</text>
</comment>
<dbReference type="GO" id="GO:0007166">
    <property type="term" value="P:cell surface receptor signaling pathway"/>
    <property type="evidence" value="ECO:0007669"/>
    <property type="project" value="InterPro"/>
</dbReference>
<dbReference type="InterPro" id="IPR017981">
    <property type="entry name" value="GPCR_2-like_7TM"/>
</dbReference>
<dbReference type="OMA" id="RINYSHC"/>
<dbReference type="SMART" id="SM00008">
    <property type="entry name" value="HormR"/>
    <property type="match status" value="1"/>
</dbReference>
<feature type="domain" description="G-protein coupled receptors family 2 profile 1" evidence="14">
    <location>
        <begin position="42"/>
        <end position="117"/>
    </location>
</feature>
<evidence type="ECO:0000256" key="10">
    <source>
        <dbReference type="ARBA" id="ARBA00023224"/>
    </source>
</evidence>
<feature type="transmembrane region" description="Helical" evidence="13">
    <location>
        <begin position="292"/>
        <end position="317"/>
    </location>
</feature>
<evidence type="ECO:0000256" key="2">
    <source>
        <dbReference type="ARBA" id="ARBA00005314"/>
    </source>
</evidence>
<dbReference type="GO" id="GO:0017046">
    <property type="term" value="F:peptide hormone binding"/>
    <property type="evidence" value="ECO:0007669"/>
    <property type="project" value="TreeGrafter"/>
</dbReference>
<name>A0A336LUX8_CULSO</name>
<dbReference type="SUPFAM" id="SSF111418">
    <property type="entry name" value="Hormone receptor domain"/>
    <property type="match status" value="1"/>
</dbReference>
<feature type="transmembrane region" description="Helical" evidence="13">
    <location>
        <begin position="239"/>
        <end position="260"/>
    </location>
</feature>
<dbReference type="Pfam" id="PF02793">
    <property type="entry name" value="HRM"/>
    <property type="match status" value="1"/>
</dbReference>
<keyword evidence="3" id="KW-1003">Cell membrane</keyword>
<dbReference type="Pfam" id="PF00002">
    <property type="entry name" value="7tm_2"/>
    <property type="match status" value="1"/>
</dbReference>
<dbReference type="GO" id="GO:0005886">
    <property type="term" value="C:plasma membrane"/>
    <property type="evidence" value="ECO:0007669"/>
    <property type="project" value="UniProtKB-SubCell"/>
</dbReference>
<evidence type="ECO:0000256" key="13">
    <source>
        <dbReference type="SAM" id="Phobius"/>
    </source>
</evidence>
<evidence type="ECO:0000256" key="12">
    <source>
        <dbReference type="ARBA" id="ARBA00071387"/>
    </source>
</evidence>
<evidence type="ECO:0000256" key="3">
    <source>
        <dbReference type="ARBA" id="ARBA00022475"/>
    </source>
</evidence>
<dbReference type="PANTHER" id="PTHR45620">
    <property type="entry name" value="PDF RECEPTOR-LIKE PROTEIN-RELATED"/>
    <property type="match status" value="1"/>
</dbReference>
<dbReference type="InterPro" id="IPR036445">
    <property type="entry name" value="GPCR_2_extracell_dom_sf"/>
</dbReference>
<keyword evidence="7 13" id="KW-0472">Membrane</keyword>
<dbReference type="EMBL" id="UFQS01000007">
    <property type="protein sequence ID" value="SSW97072.1"/>
    <property type="molecule type" value="Genomic_DNA"/>
</dbReference>
<dbReference type="GO" id="GO:0007188">
    <property type="term" value="P:adenylate cyclase-modulating G protein-coupled receptor signaling pathway"/>
    <property type="evidence" value="ECO:0007669"/>
    <property type="project" value="TreeGrafter"/>
</dbReference>
<dbReference type="PROSITE" id="PS00649">
    <property type="entry name" value="G_PROTEIN_RECEP_F2_1"/>
    <property type="match status" value="1"/>
</dbReference>
<gene>
    <name evidence="17" type="primary">CSON014408</name>
</gene>
<dbReference type="EMBL" id="UFQT01000007">
    <property type="protein sequence ID" value="SSX17458.1"/>
    <property type="molecule type" value="Genomic_DNA"/>
</dbReference>
<evidence type="ECO:0000313" key="16">
    <source>
        <dbReference type="EMBL" id="SSW97072.1"/>
    </source>
</evidence>
<feature type="transmembrane region" description="Helical" evidence="13">
    <location>
        <begin position="134"/>
        <end position="157"/>
    </location>
</feature>
<evidence type="ECO:0000259" key="15">
    <source>
        <dbReference type="PROSITE" id="PS50261"/>
    </source>
</evidence>
<keyword evidence="6" id="KW-0297">G-protein coupled receptor</keyword>
<feature type="transmembrane region" description="Helical" evidence="13">
    <location>
        <begin position="169"/>
        <end position="188"/>
    </location>
</feature>
<dbReference type="AlphaFoldDB" id="A0A336LUX8"/>
<reference evidence="16" key="1">
    <citation type="submission" date="2018-04" db="EMBL/GenBank/DDBJ databases">
        <authorList>
            <person name="Go L.Y."/>
            <person name="Mitchell J.A."/>
        </authorList>
    </citation>
    <scope>NUCLEOTIDE SEQUENCE</scope>
    <source>
        <tissue evidence="16">Whole organism</tissue>
    </source>
</reference>
<protein>
    <recommendedName>
        <fullName evidence="12">Diuretic hormone receptor</fullName>
    </recommendedName>
</protein>
<dbReference type="SUPFAM" id="SSF81321">
    <property type="entry name" value="Family A G protein-coupled receptor-like"/>
    <property type="match status" value="1"/>
</dbReference>
<dbReference type="InterPro" id="IPR000832">
    <property type="entry name" value="GPCR_2_secretin-like"/>
</dbReference>
<keyword evidence="4 13" id="KW-0812">Transmembrane</keyword>
<evidence type="ECO:0000256" key="8">
    <source>
        <dbReference type="ARBA" id="ARBA00023170"/>
    </source>
</evidence>
<evidence type="ECO:0000256" key="9">
    <source>
        <dbReference type="ARBA" id="ARBA00023180"/>
    </source>
</evidence>
<dbReference type="PROSITE" id="PS50261">
    <property type="entry name" value="G_PROTEIN_RECEP_F2_4"/>
    <property type="match status" value="1"/>
</dbReference>
<keyword evidence="5 13" id="KW-1133">Transmembrane helix</keyword>
<dbReference type="GO" id="GO:0008036">
    <property type="term" value="F:diuretic hormone receptor activity"/>
    <property type="evidence" value="ECO:0007669"/>
    <property type="project" value="InterPro"/>
</dbReference>
<feature type="domain" description="G-protein coupled receptors family 2 profile 2" evidence="15">
    <location>
        <begin position="132"/>
        <end position="392"/>
    </location>
</feature>
<evidence type="ECO:0000256" key="5">
    <source>
        <dbReference type="ARBA" id="ARBA00022989"/>
    </source>
</evidence>
<keyword evidence="8" id="KW-0675">Receptor</keyword>
<dbReference type="InterPro" id="IPR001879">
    <property type="entry name" value="GPCR_2_extracellular_dom"/>
</dbReference>
<dbReference type="PROSITE" id="PS50227">
    <property type="entry name" value="G_PROTEIN_RECEP_F2_3"/>
    <property type="match status" value="1"/>
</dbReference>
<dbReference type="PRINTS" id="PR01127">
    <property type="entry name" value="DIUHORMONER"/>
</dbReference>
<keyword evidence="10" id="KW-0807">Transducer</keyword>
<accession>A0A336LUX8</accession>
<comment type="function">
    <text evidence="11">Receptor for the insect diurectic hormone. The activity of this receptor is mediated by G proteins which activate adenylyl cyclase.</text>
</comment>
<dbReference type="PANTHER" id="PTHR45620:SF15">
    <property type="entry name" value="DIURETIC HORMONE 44 RECEPTOR 1-RELATED"/>
    <property type="match status" value="1"/>
</dbReference>
<evidence type="ECO:0000256" key="11">
    <source>
        <dbReference type="ARBA" id="ARBA00054836"/>
    </source>
</evidence>
<feature type="transmembrane region" description="Helical" evidence="13">
    <location>
        <begin position="194"/>
        <end position="219"/>
    </location>
</feature>
<evidence type="ECO:0000256" key="7">
    <source>
        <dbReference type="ARBA" id="ARBA00023136"/>
    </source>
</evidence>
<evidence type="ECO:0000256" key="6">
    <source>
        <dbReference type="ARBA" id="ARBA00023040"/>
    </source>
</evidence>
<dbReference type="Gene3D" id="1.20.1070.10">
    <property type="entry name" value="Rhodopsin 7-helix transmembrane proteins"/>
    <property type="match status" value="1"/>
</dbReference>
<feature type="transmembrane region" description="Helical" evidence="13">
    <location>
        <begin position="338"/>
        <end position="356"/>
    </location>
</feature>